<dbReference type="Proteomes" id="UP000314986">
    <property type="component" value="Unassembled WGS sequence"/>
</dbReference>
<keyword evidence="8" id="KW-0804">Transcription</keyword>
<dbReference type="GeneTree" id="ENSGT00940000156405"/>
<evidence type="ECO:0000259" key="12">
    <source>
        <dbReference type="PROSITE" id="PS50157"/>
    </source>
</evidence>
<reference evidence="15" key="1">
    <citation type="journal article" date="2006" name="Science">
        <title>Ancient noncoding elements conserved in the human genome.</title>
        <authorList>
            <person name="Venkatesh B."/>
            <person name="Kirkness E.F."/>
            <person name="Loh Y.H."/>
            <person name="Halpern A.L."/>
            <person name="Lee A.P."/>
            <person name="Johnson J."/>
            <person name="Dandona N."/>
            <person name="Viswanathan L.D."/>
            <person name="Tay A."/>
            <person name="Venter J.C."/>
            <person name="Strausberg R.L."/>
            <person name="Brenner S."/>
        </authorList>
    </citation>
    <scope>NUCLEOTIDE SEQUENCE [LARGE SCALE GENOMIC DNA]</scope>
</reference>
<keyword evidence="15" id="KW-1185">Reference proteome</keyword>
<protein>
    <submittedName>
        <fullName evidence="14">ZFP64 zinc finger protein</fullName>
    </submittedName>
    <submittedName>
        <fullName evidence="13">Zinc finger protein 64</fullName>
    </submittedName>
</protein>
<dbReference type="FunFam" id="3.30.160.60:FF:000412">
    <property type="entry name" value="zinc finger protein 64 isoform X1"/>
    <property type="match status" value="1"/>
</dbReference>
<evidence type="ECO:0000313" key="15">
    <source>
        <dbReference type="Proteomes" id="UP000314986"/>
    </source>
</evidence>
<reference evidence="13 15" key="3">
    <citation type="journal article" date="2014" name="Nature">
        <title>Elephant shark genome provides unique insights into gnathostome evolution.</title>
        <authorList>
            <consortium name="International Elephant Shark Genome Sequencing Consortium"/>
            <person name="Venkatesh B."/>
            <person name="Lee A.P."/>
            <person name="Ravi V."/>
            <person name="Maurya A.K."/>
            <person name="Lian M.M."/>
            <person name="Swann J.B."/>
            <person name="Ohta Y."/>
            <person name="Flajnik M.F."/>
            <person name="Sutoh Y."/>
            <person name="Kasahara M."/>
            <person name="Hoon S."/>
            <person name="Gangu V."/>
            <person name="Roy S.W."/>
            <person name="Irimia M."/>
            <person name="Korzh V."/>
            <person name="Kondrychyn I."/>
            <person name="Lim Z.W."/>
            <person name="Tay B.H."/>
            <person name="Tohari S."/>
            <person name="Kong K.W."/>
            <person name="Ho S."/>
            <person name="Lorente-Galdos B."/>
            <person name="Quilez J."/>
            <person name="Marques-Bonet T."/>
            <person name="Raney B.J."/>
            <person name="Ingham P.W."/>
            <person name="Tay A."/>
            <person name="Hillier L.W."/>
            <person name="Minx P."/>
            <person name="Boehm T."/>
            <person name="Wilson R.K."/>
            <person name="Brenner S."/>
            <person name="Warren W.C."/>
        </authorList>
    </citation>
    <scope>NUCLEOTIDE SEQUENCE</scope>
    <source>
        <tissue evidence="13">Testis</tissue>
    </source>
</reference>
<dbReference type="InterPro" id="IPR036236">
    <property type="entry name" value="Znf_C2H2_sf"/>
</dbReference>
<dbReference type="InterPro" id="IPR050331">
    <property type="entry name" value="Zinc_finger"/>
</dbReference>
<feature type="domain" description="C2H2-type" evidence="12">
    <location>
        <begin position="370"/>
        <end position="397"/>
    </location>
</feature>
<evidence type="ECO:0000256" key="8">
    <source>
        <dbReference type="ARBA" id="ARBA00023163"/>
    </source>
</evidence>
<dbReference type="SMART" id="SM00355">
    <property type="entry name" value="ZnF_C2H2"/>
    <property type="match status" value="11"/>
</dbReference>
<dbReference type="OMA" id="ENSFHCV"/>
<evidence type="ECO:0000256" key="6">
    <source>
        <dbReference type="ARBA" id="ARBA00023015"/>
    </source>
</evidence>
<feature type="region of interest" description="Disordered" evidence="11">
    <location>
        <begin position="136"/>
        <end position="164"/>
    </location>
</feature>
<reference evidence="15" key="2">
    <citation type="journal article" date="2007" name="PLoS Biol.">
        <title>Survey sequencing and comparative analysis of the elephant shark (Callorhinchus milii) genome.</title>
        <authorList>
            <person name="Venkatesh B."/>
            <person name="Kirkness E.F."/>
            <person name="Loh Y.H."/>
            <person name="Halpern A.L."/>
            <person name="Lee A.P."/>
            <person name="Johnson J."/>
            <person name="Dandona N."/>
            <person name="Viswanathan L.D."/>
            <person name="Tay A."/>
            <person name="Venter J.C."/>
            <person name="Strausberg R.L."/>
            <person name="Brenner S."/>
        </authorList>
    </citation>
    <scope>NUCLEOTIDE SEQUENCE [LARGE SCALE GENOMIC DNA]</scope>
</reference>
<dbReference type="GO" id="GO:0010468">
    <property type="term" value="P:regulation of gene expression"/>
    <property type="evidence" value="ECO:0007669"/>
    <property type="project" value="TreeGrafter"/>
</dbReference>
<evidence type="ECO:0000256" key="11">
    <source>
        <dbReference type="SAM" id="MobiDB-lite"/>
    </source>
</evidence>
<feature type="domain" description="C2H2-type" evidence="12">
    <location>
        <begin position="313"/>
        <end position="341"/>
    </location>
</feature>
<evidence type="ECO:0000256" key="1">
    <source>
        <dbReference type="ARBA" id="ARBA00004123"/>
    </source>
</evidence>
<dbReference type="PROSITE" id="PS50157">
    <property type="entry name" value="ZINC_FINGER_C2H2_2"/>
    <property type="match status" value="9"/>
</dbReference>
<evidence type="ECO:0000256" key="2">
    <source>
        <dbReference type="ARBA" id="ARBA00022723"/>
    </source>
</evidence>
<feature type="domain" description="C2H2-type" evidence="12">
    <location>
        <begin position="229"/>
        <end position="256"/>
    </location>
</feature>
<organism evidence="13">
    <name type="scientific">Callorhinchus milii</name>
    <name type="common">Ghost shark</name>
    <dbReference type="NCBI Taxonomy" id="7868"/>
    <lineage>
        <taxon>Eukaryota</taxon>
        <taxon>Metazoa</taxon>
        <taxon>Chordata</taxon>
        <taxon>Craniata</taxon>
        <taxon>Vertebrata</taxon>
        <taxon>Chondrichthyes</taxon>
        <taxon>Holocephali</taxon>
        <taxon>Chimaeriformes</taxon>
        <taxon>Callorhinchidae</taxon>
        <taxon>Callorhinchus</taxon>
    </lineage>
</organism>
<evidence type="ECO:0000313" key="13">
    <source>
        <dbReference type="EMBL" id="AFO96072.1"/>
    </source>
</evidence>
<feature type="domain" description="C2H2-type" evidence="12">
    <location>
        <begin position="201"/>
        <end position="228"/>
    </location>
</feature>
<evidence type="ECO:0000256" key="10">
    <source>
        <dbReference type="PROSITE-ProRule" id="PRU00042"/>
    </source>
</evidence>
<dbReference type="Pfam" id="PF13912">
    <property type="entry name" value="zf-C2H2_6"/>
    <property type="match status" value="2"/>
</dbReference>
<dbReference type="FunFam" id="3.30.160.60:FF:000669">
    <property type="entry name" value="zinc finger protein 64 isoform X1"/>
    <property type="match status" value="1"/>
</dbReference>
<dbReference type="PANTHER" id="PTHR16515">
    <property type="entry name" value="PR DOMAIN ZINC FINGER PROTEIN"/>
    <property type="match status" value="1"/>
</dbReference>
<evidence type="ECO:0000256" key="4">
    <source>
        <dbReference type="ARBA" id="ARBA00022771"/>
    </source>
</evidence>
<dbReference type="Ensembl" id="ENSCMIT00000032748.1">
    <property type="protein sequence ID" value="ENSCMIP00000032257.1"/>
    <property type="gene ID" value="ENSCMIG00000013783.1"/>
</dbReference>
<keyword evidence="5" id="KW-0862">Zinc</keyword>
<evidence type="ECO:0000256" key="5">
    <source>
        <dbReference type="ARBA" id="ARBA00022833"/>
    </source>
</evidence>
<evidence type="ECO:0000256" key="9">
    <source>
        <dbReference type="ARBA" id="ARBA00023242"/>
    </source>
</evidence>
<dbReference type="STRING" id="7868.ENSCMIP00000032257"/>
<keyword evidence="4 10" id="KW-0863">Zinc-finger</keyword>
<dbReference type="SUPFAM" id="SSF57667">
    <property type="entry name" value="beta-beta-alpha zinc fingers"/>
    <property type="match status" value="5"/>
</dbReference>
<dbReference type="InterPro" id="IPR013087">
    <property type="entry name" value="Znf_C2H2_type"/>
</dbReference>
<dbReference type="Pfam" id="PF00096">
    <property type="entry name" value="zf-C2H2"/>
    <property type="match status" value="2"/>
</dbReference>
<dbReference type="GO" id="GO:0005634">
    <property type="term" value="C:nucleus"/>
    <property type="evidence" value="ECO:0007669"/>
    <property type="project" value="UniProtKB-SubCell"/>
</dbReference>
<dbReference type="PROSITE" id="PS00028">
    <property type="entry name" value="ZINC_FINGER_C2H2_1"/>
    <property type="match status" value="7"/>
</dbReference>
<dbReference type="Gene3D" id="3.30.160.60">
    <property type="entry name" value="Classic Zinc Finger"/>
    <property type="match status" value="9"/>
</dbReference>
<feature type="domain" description="C2H2-type" evidence="12">
    <location>
        <begin position="285"/>
        <end position="312"/>
    </location>
</feature>
<feature type="domain" description="C2H2-type" evidence="12">
    <location>
        <begin position="257"/>
        <end position="284"/>
    </location>
</feature>
<dbReference type="AlphaFoldDB" id="V9KEA8"/>
<feature type="domain" description="C2H2-type" evidence="12">
    <location>
        <begin position="453"/>
        <end position="475"/>
    </location>
</feature>
<dbReference type="FunFam" id="3.30.160.60:FF:000255">
    <property type="entry name" value="Zinc finger and AT-hook domain containing"/>
    <property type="match status" value="1"/>
</dbReference>
<dbReference type="FunFam" id="3.30.160.60:FF:000578">
    <property type="entry name" value="zinc finger protein 64 isoform X1"/>
    <property type="match status" value="1"/>
</dbReference>
<keyword evidence="6" id="KW-0805">Transcription regulation</keyword>
<accession>V9KEA8</accession>
<keyword evidence="2" id="KW-0479">Metal-binding</keyword>
<evidence type="ECO:0000256" key="7">
    <source>
        <dbReference type="ARBA" id="ARBA00023125"/>
    </source>
</evidence>
<feature type="domain" description="C2H2-type" evidence="12">
    <location>
        <begin position="342"/>
        <end position="369"/>
    </location>
</feature>
<sequence>MNSGGQSDSFAPAPFSPGTMVLVEVSADIHICGICKQQYSALESFVAHKQNGCHLGTTAGAGTVQYVGEGATPATQTQAVTSTITTQTQTIPDYSTTNIGHPPLSHPSDHSSCGNLDVSNRLSEFGFEQSYQTYLPNSSSSAGQVSNLTPGPTAPPLKKSKSNSTSQKKLTCCYPGCTFKTSHGNKDLDRHLRTHTGEKPFKCDICNKNFSRQDKLKMHNRSHTGEKPYKCQYCDYAAADSSSLKKHLRIHSDERPFKCQICPYASRNSSQLIIHLRSHTGDAPFQCPVCNAKFKINSDLKRHIRIHSGEKPYQCDFCDYRCAMKGNLRSHVRIKHSMENAFKCPQCEFQCGNKSTLRQHTRIHQPDKPIKCSQCSYSCSSRGSLKVHERIHSEDRPFRCKFCSFGSKQRSNLLMHLKKHHIGKDKLGGRKKGEGLKQGSTRLVVKLDAKKPFRCDLCEASFVREDSLRSHKNQHRIVSHGVEDGTLAVLQLQMHQGSQPNATSVSSHQQPRSVTTFSKAEVKIIVGHQLNPTNGVQAAVNEHHTMRDAVVSDSSHQNIRDEVSHGPQLQLLQQVSIITPAQQAVPQNEADANSSLEQETVLLSPISSSAADSLHQALMQTTAVTNQGLTNQSFITSSTINCSDLDGLNALIQEDSRGVTVVSNTNQNVVTSSSSSITHLLFPVSSNAAT</sequence>
<keyword evidence="7" id="KW-0238">DNA-binding</keyword>
<proteinExistence type="evidence at transcript level"/>
<gene>
    <name evidence="14" type="primary">zfp64</name>
</gene>
<dbReference type="FunFam" id="3.30.160.60:FF:000446">
    <property type="entry name" value="Zinc finger protein"/>
    <property type="match status" value="1"/>
</dbReference>
<keyword evidence="9" id="KW-0539">Nucleus</keyword>
<dbReference type="Pfam" id="PF13909">
    <property type="entry name" value="zf-H2C2_5"/>
    <property type="match status" value="1"/>
</dbReference>
<keyword evidence="3" id="KW-0677">Repeat</keyword>
<dbReference type="PANTHER" id="PTHR16515:SF49">
    <property type="entry name" value="GASTRULA ZINC FINGER PROTEIN XLCGF49.1-LIKE-RELATED"/>
    <property type="match status" value="1"/>
</dbReference>
<dbReference type="EMBL" id="JW863555">
    <property type="protein sequence ID" value="AFO96072.1"/>
    <property type="molecule type" value="mRNA"/>
</dbReference>
<name>V9KEA8_CALMI</name>
<feature type="compositionally biased region" description="Polar residues" evidence="11">
    <location>
        <begin position="136"/>
        <end position="150"/>
    </location>
</feature>
<dbReference type="GO" id="GO:0003677">
    <property type="term" value="F:DNA binding"/>
    <property type="evidence" value="ECO:0007669"/>
    <property type="project" value="UniProtKB-KW"/>
</dbReference>
<dbReference type="FunFam" id="3.30.160.60:FF:002343">
    <property type="entry name" value="Zinc finger protein 33A"/>
    <property type="match status" value="1"/>
</dbReference>
<feature type="domain" description="C2H2-type" evidence="12">
    <location>
        <begin position="398"/>
        <end position="426"/>
    </location>
</feature>
<reference evidence="14" key="4">
    <citation type="submission" date="2025-05" db="UniProtKB">
        <authorList>
            <consortium name="Ensembl"/>
        </authorList>
    </citation>
    <scope>IDENTIFICATION</scope>
</reference>
<evidence type="ECO:0000313" key="14">
    <source>
        <dbReference type="Ensembl" id="ENSCMIP00000032257.1"/>
    </source>
</evidence>
<evidence type="ECO:0000256" key="3">
    <source>
        <dbReference type="ARBA" id="ARBA00022737"/>
    </source>
</evidence>
<comment type="subcellular location">
    <subcellularLocation>
        <location evidence="1">Nucleus</location>
    </subcellularLocation>
</comment>
<dbReference type="GO" id="GO:0008270">
    <property type="term" value="F:zinc ion binding"/>
    <property type="evidence" value="ECO:0007669"/>
    <property type="project" value="UniProtKB-KW"/>
</dbReference>